<dbReference type="InterPro" id="IPR006944">
    <property type="entry name" value="Phage/GTA_portal"/>
</dbReference>
<keyword evidence="1" id="KW-0118">Viral capsid assembly</keyword>
<keyword evidence="2" id="KW-1171">Viral genome ejection through host cell envelope</keyword>
<organism evidence="5">
    <name type="scientific">Siphoviridae sp. ctuyW65</name>
    <dbReference type="NCBI Taxonomy" id="2826508"/>
    <lineage>
        <taxon>Viruses</taxon>
        <taxon>Duplodnaviria</taxon>
        <taxon>Heunggongvirae</taxon>
        <taxon>Uroviricota</taxon>
        <taxon>Caudoviricetes</taxon>
    </lineage>
</organism>
<sequence length="415" mass="47490">MPESFGSRLKNAWNAFMNRDPPLWNEYGAGYSYRPDKLKYSYGNDKTIISAICNKIALDCASVDIMHVQLDENNRYLSEMPSGLNRCLTLSANKDQTSRAFRLDLYSSLFDEGCICVVPVDTTVNPNNTESFDILTMRVGKITQWYPDHVRVKLYNDKLGLFQETTLEKSVVCIIENPLYSIMNEPNSVVQRLKRKLSLLDIADEQTTSGRLDMIIQLPYVIKTEARRKEAEKRREEIENQLTNSRYGIAYADGTERIIQLNRPVENNLMTQIEYLTNQVYTQLGMTPEIMNGTADDKTMQAYYSRIIEPIVSTVVDEMRRKWISKTARTQRKSIVFFRDPLKLVPTTAIADMADKLTRNEIMSSNEIRQIIGLKPVSDPKADELRNKNLNAGDGQEFPSVSTNSEDKEPKSLSK</sequence>
<accession>A0A8S5QV27</accession>
<proteinExistence type="predicted"/>
<evidence type="ECO:0000256" key="3">
    <source>
        <dbReference type="ARBA" id="ARBA00023219"/>
    </source>
</evidence>
<evidence type="ECO:0000256" key="1">
    <source>
        <dbReference type="ARBA" id="ARBA00022950"/>
    </source>
</evidence>
<keyword evidence="2" id="KW-1162">Viral penetration into host cytoplasm</keyword>
<evidence type="ECO:0000256" key="2">
    <source>
        <dbReference type="ARBA" id="ARBA00023009"/>
    </source>
</evidence>
<protein>
    <submittedName>
        <fullName evidence="5">Portal protein</fullName>
    </submittedName>
</protein>
<dbReference type="EMBL" id="BK015745">
    <property type="protein sequence ID" value="DAE23062.1"/>
    <property type="molecule type" value="Genomic_DNA"/>
</dbReference>
<evidence type="ECO:0000313" key="5">
    <source>
        <dbReference type="EMBL" id="DAE23062.1"/>
    </source>
</evidence>
<dbReference type="Pfam" id="PF04860">
    <property type="entry name" value="Phage_portal"/>
    <property type="match status" value="1"/>
</dbReference>
<keyword evidence="1" id="KW-1188">Viral release from host cell</keyword>
<feature type="compositionally biased region" description="Basic and acidic residues" evidence="4">
    <location>
        <begin position="405"/>
        <end position="415"/>
    </location>
</feature>
<keyword evidence="2" id="KW-1160">Virus entry into host cell</keyword>
<reference evidence="5" key="1">
    <citation type="journal article" date="2021" name="Proc. Natl. Acad. Sci. U.S.A.">
        <title>A Catalog of Tens of Thousands of Viruses from Human Metagenomes Reveals Hidden Associations with Chronic Diseases.</title>
        <authorList>
            <person name="Tisza M.J."/>
            <person name="Buck C.B."/>
        </authorList>
    </citation>
    <scope>NUCLEOTIDE SEQUENCE</scope>
    <source>
        <strain evidence="5">CtuyW65</strain>
    </source>
</reference>
<keyword evidence="3" id="KW-0231">Viral genome packaging</keyword>
<name>A0A8S5QV27_9CAUD</name>
<feature type="region of interest" description="Disordered" evidence="4">
    <location>
        <begin position="379"/>
        <end position="415"/>
    </location>
</feature>
<evidence type="ECO:0000256" key="4">
    <source>
        <dbReference type="SAM" id="MobiDB-lite"/>
    </source>
</evidence>